<organism evidence="7 8">
    <name type="scientific">Rhodobacter ferrooxidans</name>
    <dbReference type="NCBI Taxonomy" id="371731"/>
    <lineage>
        <taxon>Bacteria</taxon>
        <taxon>Pseudomonadati</taxon>
        <taxon>Pseudomonadota</taxon>
        <taxon>Alphaproteobacteria</taxon>
        <taxon>Rhodobacterales</taxon>
        <taxon>Rhodobacter group</taxon>
        <taxon>Rhodobacter</taxon>
    </lineage>
</organism>
<keyword evidence="4" id="KW-0443">Lipid metabolism</keyword>
<gene>
    <name evidence="7" type="ORF">Rsw2DRAFT_0004</name>
</gene>
<dbReference type="GO" id="GO:0006631">
    <property type="term" value="P:fatty acid metabolic process"/>
    <property type="evidence" value="ECO:0007669"/>
    <property type="project" value="UniProtKB-KW"/>
</dbReference>
<evidence type="ECO:0000313" key="8">
    <source>
        <dbReference type="Proteomes" id="UP000010121"/>
    </source>
</evidence>
<evidence type="ECO:0000256" key="4">
    <source>
        <dbReference type="ARBA" id="ARBA00023098"/>
    </source>
</evidence>
<sequence length="261" mass="26679">MPLLLREDDGPIAVLTLNSPGSFNALSMPMLAALRAELTALASNEAIRVVVLRGAGRAFCAGHDLKEMQAARSASDQGADYFAGLFGRCADVMAAIVALPQVVIAQVQGVATAAGCQLVASCDMAVADEAARFGVNGINIGLFCSTPGVALSRAVAAKAAFEMLVTGDFISATRALALGLVNRVVPPEALEAETRALAQQVAGKLGPALRLGKAAFRAQAGLGLAEAYAVAGAAMVQNALLDDTAEGFAAFLERRPPGWKA</sequence>
<name>C8RW26_9RHOB</name>
<dbReference type="InterPro" id="IPR001753">
    <property type="entry name" value="Enoyl-CoA_hydra/iso"/>
</dbReference>
<dbReference type="eggNOG" id="COG1024">
    <property type="taxonomic scope" value="Bacteria"/>
</dbReference>
<comment type="function">
    <text evidence="5">May play a role in fatty acid biosynthesis and insulin sensitivity.</text>
</comment>
<dbReference type="OrthoDB" id="9795613at2"/>
<evidence type="ECO:0000256" key="5">
    <source>
        <dbReference type="ARBA" id="ARBA00037410"/>
    </source>
</evidence>
<keyword evidence="3" id="KW-0809">Transit peptide</keyword>
<dbReference type="RefSeq" id="WP_008026768.1">
    <property type="nucleotide sequence ID" value="NZ_ACYY01000001.1"/>
</dbReference>
<accession>C8RW26</accession>
<dbReference type="CDD" id="cd06558">
    <property type="entry name" value="crotonase-like"/>
    <property type="match status" value="1"/>
</dbReference>
<dbReference type="EMBL" id="ACYY01000001">
    <property type="protein sequence ID" value="EEW26769.1"/>
    <property type="molecule type" value="Genomic_DNA"/>
</dbReference>
<evidence type="ECO:0000256" key="3">
    <source>
        <dbReference type="ARBA" id="ARBA00022946"/>
    </source>
</evidence>
<dbReference type="SUPFAM" id="SSF52096">
    <property type="entry name" value="ClpP/crotonase"/>
    <property type="match status" value="1"/>
</dbReference>
<dbReference type="Gene3D" id="1.10.12.10">
    <property type="entry name" value="Lyase 2-enoyl-coa Hydratase, Chain A, domain 2"/>
    <property type="match status" value="1"/>
</dbReference>
<dbReference type="AlphaFoldDB" id="C8RW26"/>
<keyword evidence="8" id="KW-1185">Reference proteome</keyword>
<protein>
    <recommendedName>
        <fullName evidence="6">Enoyl-CoA hydratase domain-containing protein 3, mitochondrial</fullName>
    </recommendedName>
</protein>
<comment type="caution">
    <text evidence="7">The sequence shown here is derived from an EMBL/GenBank/DDBJ whole genome shotgun (WGS) entry which is preliminary data.</text>
</comment>
<proteinExistence type="inferred from homology"/>
<evidence type="ECO:0000256" key="6">
    <source>
        <dbReference type="ARBA" id="ARBA00040545"/>
    </source>
</evidence>
<dbReference type="NCBIfam" id="NF006008">
    <property type="entry name" value="PRK08139.1"/>
    <property type="match status" value="1"/>
</dbReference>
<dbReference type="InterPro" id="IPR052377">
    <property type="entry name" value="Mitochondrial_ECH-domain"/>
</dbReference>
<keyword evidence="2" id="KW-0276">Fatty acid metabolism</keyword>
<comment type="similarity">
    <text evidence="1">Belongs to the enoyl-CoA hydratase/isomerase family.</text>
</comment>
<dbReference type="GO" id="GO:0016853">
    <property type="term" value="F:isomerase activity"/>
    <property type="evidence" value="ECO:0007669"/>
    <property type="project" value="UniProtKB-KW"/>
</dbReference>
<dbReference type="Proteomes" id="UP000010121">
    <property type="component" value="Unassembled WGS sequence"/>
</dbReference>
<dbReference type="Pfam" id="PF00378">
    <property type="entry name" value="ECH_1"/>
    <property type="match status" value="1"/>
</dbReference>
<dbReference type="STRING" id="371731.Rsw2DRAFT_0004"/>
<dbReference type="GO" id="GO:0016836">
    <property type="term" value="F:hydro-lyase activity"/>
    <property type="evidence" value="ECO:0007669"/>
    <property type="project" value="TreeGrafter"/>
</dbReference>
<dbReference type="PANTHER" id="PTHR43602">
    <property type="match status" value="1"/>
</dbReference>
<dbReference type="InterPro" id="IPR029045">
    <property type="entry name" value="ClpP/crotonase-like_dom_sf"/>
</dbReference>
<evidence type="ECO:0000256" key="2">
    <source>
        <dbReference type="ARBA" id="ARBA00022832"/>
    </source>
</evidence>
<dbReference type="PANTHER" id="PTHR43602:SF1">
    <property type="entry name" value="ENOYL-COA HYDRATASE DOMAIN-CONTAINING PROTEIN 3, MITOCHONDRIAL"/>
    <property type="match status" value="1"/>
</dbReference>
<reference evidence="7 8" key="1">
    <citation type="submission" date="2009-08" db="EMBL/GenBank/DDBJ databases">
        <title>The draft genome of Rhodobacter sp. SW2.</title>
        <authorList>
            <consortium name="US DOE Joint Genome Institute (JGI-PGF)"/>
            <person name="Lucas S."/>
            <person name="Copeland A."/>
            <person name="Lapidus A."/>
            <person name="Glavina del Rio T."/>
            <person name="Tice H."/>
            <person name="Bruce D."/>
            <person name="Goodwin L."/>
            <person name="Pitluck S."/>
            <person name="Larimer F."/>
            <person name="Land M.L."/>
            <person name="Hauser L."/>
            <person name="Emerson D."/>
        </authorList>
    </citation>
    <scope>NUCLEOTIDE SEQUENCE [LARGE SCALE GENOMIC DNA]</scope>
    <source>
        <strain evidence="7 8">SW2</strain>
    </source>
</reference>
<dbReference type="Gene3D" id="3.90.226.10">
    <property type="entry name" value="2-enoyl-CoA Hydratase, Chain A, domain 1"/>
    <property type="match status" value="1"/>
</dbReference>
<evidence type="ECO:0000313" key="7">
    <source>
        <dbReference type="EMBL" id="EEW26769.1"/>
    </source>
</evidence>
<keyword evidence="7" id="KW-0413">Isomerase</keyword>
<dbReference type="InterPro" id="IPR014748">
    <property type="entry name" value="Enoyl-CoA_hydra_C"/>
</dbReference>
<evidence type="ECO:0000256" key="1">
    <source>
        <dbReference type="ARBA" id="ARBA00005254"/>
    </source>
</evidence>